<evidence type="ECO:0000313" key="7">
    <source>
        <dbReference type="Proteomes" id="UP000190423"/>
    </source>
</evidence>
<dbReference type="PANTHER" id="PTHR47506">
    <property type="entry name" value="TRANSCRIPTIONAL REGULATORY PROTEIN"/>
    <property type="match status" value="1"/>
</dbReference>
<dbReference type="Gene3D" id="1.10.357.10">
    <property type="entry name" value="Tetracycline Repressor, domain 2"/>
    <property type="match status" value="1"/>
</dbReference>
<proteinExistence type="predicted"/>
<keyword evidence="7" id="KW-1185">Reference proteome</keyword>
<keyword evidence="3" id="KW-0804">Transcription</keyword>
<keyword evidence="2 4" id="KW-0238">DNA-binding</keyword>
<reference evidence="6 7" key="1">
    <citation type="submission" date="2017-02" db="EMBL/GenBank/DDBJ databases">
        <authorList>
            <person name="Peterson S.W."/>
        </authorList>
    </citation>
    <scope>NUCLEOTIDE SEQUENCE [LARGE SCALE GENOMIC DNA]</scope>
    <source>
        <strain evidence="6 7">ATCC BAA-908</strain>
    </source>
</reference>
<dbReference type="InterPro" id="IPR009057">
    <property type="entry name" value="Homeodomain-like_sf"/>
</dbReference>
<evidence type="ECO:0000313" key="6">
    <source>
        <dbReference type="EMBL" id="SJZ29580.1"/>
    </source>
</evidence>
<dbReference type="EMBL" id="FUWG01000002">
    <property type="protein sequence ID" value="SJZ29580.1"/>
    <property type="molecule type" value="Genomic_DNA"/>
</dbReference>
<dbReference type="AlphaFoldDB" id="A0A1T4JHD1"/>
<evidence type="ECO:0000256" key="1">
    <source>
        <dbReference type="ARBA" id="ARBA00023015"/>
    </source>
</evidence>
<dbReference type="InterPro" id="IPR036271">
    <property type="entry name" value="Tet_transcr_reg_TetR-rel_C_sf"/>
</dbReference>
<dbReference type="PROSITE" id="PS50977">
    <property type="entry name" value="HTH_TETR_2"/>
    <property type="match status" value="1"/>
</dbReference>
<dbReference type="GO" id="GO:0003677">
    <property type="term" value="F:DNA binding"/>
    <property type="evidence" value="ECO:0007669"/>
    <property type="project" value="UniProtKB-UniRule"/>
</dbReference>
<keyword evidence="1" id="KW-0805">Transcription regulation</keyword>
<feature type="DNA-binding region" description="H-T-H motif" evidence="4">
    <location>
        <begin position="31"/>
        <end position="50"/>
    </location>
</feature>
<dbReference type="SUPFAM" id="SSF46689">
    <property type="entry name" value="Homeodomain-like"/>
    <property type="match status" value="1"/>
</dbReference>
<protein>
    <submittedName>
        <fullName evidence="6">Transcriptional regulator, TetR family</fullName>
    </submittedName>
</protein>
<gene>
    <name evidence="6" type="ORF">SAMN02745149_00082</name>
</gene>
<evidence type="ECO:0000256" key="4">
    <source>
        <dbReference type="PROSITE-ProRule" id="PRU00335"/>
    </source>
</evidence>
<sequence>MATIVEHDKRKHEILQKALDVFIEEGFEDVTFQKIADRCGITRTTLYIYFKNKREIFLWSIKQLTSRLEAELVSIVKNKSVSAETALRSMLEKIIDECQENQKLFSVLLPYLLQLQKAGIDSGERVRRRVIRLRHLLSLLVIQGIKNGEFNNINVKDTNELLYSFIESAIFRLVILNQNNIQEMKSAINLAIDGITRK</sequence>
<dbReference type="PANTHER" id="PTHR47506:SF6">
    <property type="entry name" value="HTH-TYPE TRANSCRIPTIONAL REPRESSOR NEMR"/>
    <property type="match status" value="1"/>
</dbReference>
<dbReference type="SUPFAM" id="SSF48498">
    <property type="entry name" value="Tetracyclin repressor-like, C-terminal domain"/>
    <property type="match status" value="1"/>
</dbReference>
<evidence type="ECO:0000256" key="3">
    <source>
        <dbReference type="ARBA" id="ARBA00023163"/>
    </source>
</evidence>
<dbReference type="PRINTS" id="PR00455">
    <property type="entry name" value="HTHTETR"/>
</dbReference>
<dbReference type="GeneID" id="78315405"/>
<dbReference type="RefSeq" id="WP_078932005.1">
    <property type="nucleotide sequence ID" value="NZ_FUWG01000002.1"/>
</dbReference>
<organism evidence="6 7">
    <name type="scientific">Treponema porcinum</name>
    <dbReference type="NCBI Taxonomy" id="261392"/>
    <lineage>
        <taxon>Bacteria</taxon>
        <taxon>Pseudomonadati</taxon>
        <taxon>Spirochaetota</taxon>
        <taxon>Spirochaetia</taxon>
        <taxon>Spirochaetales</taxon>
        <taxon>Treponemataceae</taxon>
        <taxon>Treponema</taxon>
    </lineage>
</organism>
<accession>A0A1T4JHD1</accession>
<evidence type="ECO:0000256" key="2">
    <source>
        <dbReference type="ARBA" id="ARBA00023125"/>
    </source>
</evidence>
<name>A0A1T4JHD1_TREPO</name>
<dbReference type="Pfam" id="PF00440">
    <property type="entry name" value="TetR_N"/>
    <property type="match status" value="1"/>
</dbReference>
<dbReference type="STRING" id="261392.SAMN02745149_00082"/>
<dbReference type="OrthoDB" id="9809994at2"/>
<dbReference type="Proteomes" id="UP000190423">
    <property type="component" value="Unassembled WGS sequence"/>
</dbReference>
<dbReference type="InterPro" id="IPR001647">
    <property type="entry name" value="HTH_TetR"/>
</dbReference>
<evidence type="ECO:0000259" key="5">
    <source>
        <dbReference type="PROSITE" id="PS50977"/>
    </source>
</evidence>
<feature type="domain" description="HTH tetR-type" evidence="5">
    <location>
        <begin position="8"/>
        <end position="68"/>
    </location>
</feature>